<evidence type="ECO:0000256" key="1">
    <source>
        <dbReference type="ARBA" id="ARBA00006313"/>
    </source>
</evidence>
<proteinExistence type="inferred from homology"/>
<dbReference type="SUPFAM" id="SSF56029">
    <property type="entry name" value="Monooxygenase (hydroxylase) regulatory protein"/>
    <property type="match status" value="1"/>
</dbReference>
<dbReference type="Gene3D" id="3.90.56.10">
    <property type="entry name" value="Monooxygenase component MmoB/DmpM"/>
    <property type="match status" value="1"/>
</dbReference>
<sequence>MNDSQSIIQESNTVGVKLMAGEEAEAVAAVIGRTCPDAEIEHYPSYISIERPQRLDIDLPPIAEELGRPYDAPTFLVILSSYNGRISVEDERITLTTEVV</sequence>
<dbReference type="InterPro" id="IPR036889">
    <property type="entry name" value="mOase_MmoB_DmpM_sf"/>
</dbReference>
<dbReference type="GO" id="GO:0004497">
    <property type="term" value="F:monooxygenase activity"/>
    <property type="evidence" value="ECO:0007669"/>
    <property type="project" value="UniProtKB-KW"/>
</dbReference>
<keyword evidence="2" id="KW-0560">Oxidoreductase</keyword>
<organism evidence="2">
    <name type="scientific">uncultured bacterium UPO45</name>
    <dbReference type="NCBI Taxonomy" id="1776970"/>
    <lineage>
        <taxon>Bacteria</taxon>
        <taxon>environmental samples</taxon>
    </lineage>
</organism>
<dbReference type="Pfam" id="PF02406">
    <property type="entry name" value="MmoB_DmpM"/>
    <property type="match status" value="1"/>
</dbReference>
<dbReference type="EMBL" id="KU144973">
    <property type="protein sequence ID" value="AMK59198.1"/>
    <property type="molecule type" value="Genomic_DNA"/>
</dbReference>
<reference evidence="2" key="1">
    <citation type="journal article" date="2016" name="Appl. Environ. Microbiol.">
        <title>Functional Metagenomics of a Biostimulated Petroleum-Contaminated Soil Reveals an Extraordinary Diversity of Extradiol Dioxygenases.</title>
        <authorList>
            <person name="Terron-Gonzalez L."/>
            <person name="Martin-Cabello G."/>
            <person name="Ferrer M."/>
            <person name="Santero E."/>
        </authorList>
    </citation>
    <scope>NUCLEOTIDE SEQUENCE</scope>
</reference>
<keyword evidence="2" id="KW-0503">Monooxygenase</keyword>
<protein>
    <submittedName>
        <fullName evidence="2">Ethene monooxygenase coupling/effector protein</fullName>
    </submittedName>
</protein>
<accession>A0A126SY16</accession>
<comment type="similarity">
    <text evidence="1">Belongs to the TmoD/XamoD family.</text>
</comment>
<evidence type="ECO:0000313" key="2">
    <source>
        <dbReference type="EMBL" id="AMK59198.1"/>
    </source>
</evidence>
<name>A0A126SY16_9BACT</name>
<dbReference type="AlphaFoldDB" id="A0A126SY16"/>
<dbReference type="InterPro" id="IPR003454">
    <property type="entry name" value="MOase_MmoB_DmpM"/>
</dbReference>